<feature type="compositionally biased region" description="Pro residues" evidence="1">
    <location>
        <begin position="36"/>
        <end position="64"/>
    </location>
</feature>
<evidence type="ECO:0000313" key="2">
    <source>
        <dbReference type="EMBL" id="KAG7092904.1"/>
    </source>
</evidence>
<feature type="region of interest" description="Disordered" evidence="1">
    <location>
        <begin position="28"/>
        <end position="139"/>
    </location>
</feature>
<feature type="compositionally biased region" description="Basic and acidic residues" evidence="1">
    <location>
        <begin position="288"/>
        <end position="302"/>
    </location>
</feature>
<organism evidence="2 3">
    <name type="scientific">Marasmius oreades</name>
    <name type="common">fairy-ring Marasmius</name>
    <dbReference type="NCBI Taxonomy" id="181124"/>
    <lineage>
        <taxon>Eukaryota</taxon>
        <taxon>Fungi</taxon>
        <taxon>Dikarya</taxon>
        <taxon>Basidiomycota</taxon>
        <taxon>Agaricomycotina</taxon>
        <taxon>Agaricomycetes</taxon>
        <taxon>Agaricomycetidae</taxon>
        <taxon>Agaricales</taxon>
        <taxon>Marasmiineae</taxon>
        <taxon>Marasmiaceae</taxon>
        <taxon>Marasmius</taxon>
    </lineage>
</organism>
<sequence length="380" mass="40760">MAVVNGQSQYQLDREGLELGHQQDGIIISVNRKSLPPSPPPPLPLVTPSGSPPPPSGSPPPSIPPSDDDDSEKNADEICLDDRDKEYSSESSSTNSSGFMTPTAAEHHTSNGPVLVSQSQQSLSHTSMPAPPRRSKSTGILNYPAENSRSRATSLPGGGACGDLLEEHLHSAFCSSSSLNVKFAPLPQLAPRRRKSNVPLGVAARGQIMRKRRQMMMNGDYQYRGPVQVQPNLYGDIVEAEENELAAAQARARHPGGYGVDEDGEEMEDPFVAIGRMFKGAWKKMRDKGKNGKEKEVPGNDEGREDEDVLGGEKGSLAIEEAPSLPVQPATPANTDSRSDAQQNEVGEETPVTGEATTPNELTALNTTPDTNTTPRRQDP</sequence>
<protein>
    <submittedName>
        <fullName evidence="2">Uncharacterized protein</fullName>
    </submittedName>
</protein>
<proteinExistence type="predicted"/>
<feature type="region of interest" description="Disordered" evidence="1">
    <location>
        <begin position="284"/>
        <end position="380"/>
    </location>
</feature>
<dbReference type="GeneID" id="66078286"/>
<dbReference type="OrthoDB" id="3265817at2759"/>
<dbReference type="AlphaFoldDB" id="A0A9P7RZX6"/>
<feature type="compositionally biased region" description="Polar residues" evidence="1">
    <location>
        <begin position="331"/>
        <end position="345"/>
    </location>
</feature>
<dbReference type="EMBL" id="CM032185">
    <property type="protein sequence ID" value="KAG7092904.1"/>
    <property type="molecule type" value="Genomic_DNA"/>
</dbReference>
<dbReference type="Proteomes" id="UP001049176">
    <property type="component" value="Chromosome 5"/>
</dbReference>
<reference evidence="2" key="1">
    <citation type="journal article" date="2021" name="Genome Biol. Evol.">
        <title>The assembled and annotated genome of the fairy-ring fungus Marasmius oreades.</title>
        <authorList>
            <person name="Hiltunen M."/>
            <person name="Ament-Velasquez S.L."/>
            <person name="Johannesson H."/>
        </authorList>
    </citation>
    <scope>NUCLEOTIDE SEQUENCE</scope>
    <source>
        <strain evidence="2">03SP1</strain>
    </source>
</reference>
<keyword evidence="3" id="KW-1185">Reference proteome</keyword>
<dbReference type="RefSeq" id="XP_043009374.1">
    <property type="nucleotide sequence ID" value="XM_043154086.1"/>
</dbReference>
<comment type="caution">
    <text evidence="2">The sequence shown here is derived from an EMBL/GenBank/DDBJ whole genome shotgun (WGS) entry which is preliminary data.</text>
</comment>
<evidence type="ECO:0000313" key="3">
    <source>
        <dbReference type="Proteomes" id="UP001049176"/>
    </source>
</evidence>
<feature type="compositionally biased region" description="Low complexity" evidence="1">
    <location>
        <begin position="114"/>
        <end position="124"/>
    </location>
</feature>
<evidence type="ECO:0000256" key="1">
    <source>
        <dbReference type="SAM" id="MobiDB-lite"/>
    </source>
</evidence>
<feature type="compositionally biased region" description="Low complexity" evidence="1">
    <location>
        <begin position="362"/>
        <end position="380"/>
    </location>
</feature>
<gene>
    <name evidence="2" type="ORF">E1B28_009210</name>
</gene>
<accession>A0A9P7RZX6</accession>
<feature type="compositionally biased region" description="Basic and acidic residues" evidence="1">
    <location>
        <begin position="72"/>
        <end position="88"/>
    </location>
</feature>
<dbReference type="KEGG" id="more:E1B28_009210"/>
<name>A0A9P7RZX6_9AGAR</name>